<reference evidence="4 5" key="1">
    <citation type="submission" date="2019-07" db="EMBL/GenBank/DDBJ databases">
        <authorList>
            <person name="Zhao L.H."/>
        </authorList>
    </citation>
    <scope>NUCLEOTIDE SEQUENCE [LARGE SCALE GENOMIC DNA]</scope>
    <source>
        <strain evidence="4 5">Co35</strain>
    </source>
</reference>
<sequence>MFSAILGRDDSTSRLREDVERTVSSHGGLVLISGEAGIGKTTLVGSAVEHARAIGAIPVVGTCSSSPAAPALWPWTQVVRALHRALGTSEFGTFIADAGLDPTDLTTLVEPGADPEFGLFDSIASMLAAVAHVHPLVIVVEDLHWADPATVDLLGHLARHTWFERLLLVGTYRDTEIDDGGSPAHRALTAISPQAGTIAVTGLDLEAVEALAHRVSGQRPPASFIADLHRRTGGNPFFVEQTTRLWAGGYGEHALAPGVIEAVRRRLAPLPESTIALLRAAAIVENPASLRVLAEVAGMPFGRASAGGAAALSARLLRVDGEGRYAFVHDLVRETVLTDLDADAAAELHRAVVVALDEHPDLVLPGQAAEHAVAAGALIPAEQTVDLLVAAGRDANARLDLPAAADCYRRAADLTADPDRRALIRLDLATELHFAAALRREPDDAATDLMVELLDTAAELSPTAGARLALGLQRYPDVDSARVQALLRHSATALLPDTPDDDAELAAAVVDHLAAAARAGSDHEVLAAMLTVHHASLWRPGTAAERHRVMHELEMVARRTGDRDTEQFAASMQWVTMLELNDPGYLEQYRVFATLAARYRTPRLAASEHVDGALISGFRGRFDEAWERFATAETLLPSEDLFWWITRYLKWNLHLLRGDERSARAMLEPLLGGELDNELLLATQCVAERRFTEAAAHLRRVDAESDSLPQVVHDRVTAQVAAGTGDPELIERARARLADLSGSWSVDLYGMDLGGPVDLYLAMVEAADGERERAIELAERAIGQAEHLSTPYWATAARLELMSMLDPDDPRVPVVRERLRDALGNIEAPAMRARIESLLDDIASTVAVAHPTAEVMTGEFRRDGPTWRVGIGGRSVSVPDAKGLGDLHALVSSPGADIASVDLLTPGAELEASAASRFGGDPVLDDTAREQYRIRLDQLDGLLDAAGQRDDTERRDTLLAERAALIDELRAATGLGGRSRRLGDQAERARKTVGARIRDTLRRLDDVHPELAAHLRASVSTGSACAYRPQEPISWVLR</sequence>
<name>A0A554SDK1_9ACTN</name>
<accession>A0A554SDK1</accession>
<evidence type="ECO:0000256" key="1">
    <source>
        <dbReference type="ARBA" id="ARBA00022741"/>
    </source>
</evidence>
<keyword evidence="5" id="KW-1185">Reference proteome</keyword>
<dbReference type="GO" id="GO:0004016">
    <property type="term" value="F:adenylate cyclase activity"/>
    <property type="evidence" value="ECO:0007669"/>
    <property type="project" value="TreeGrafter"/>
</dbReference>
<evidence type="ECO:0000313" key="4">
    <source>
        <dbReference type="EMBL" id="TSD64424.1"/>
    </source>
</evidence>
<gene>
    <name evidence="4" type="ORF">FNM00_07780</name>
</gene>
<evidence type="ECO:0000259" key="3">
    <source>
        <dbReference type="Pfam" id="PF13191"/>
    </source>
</evidence>
<dbReference type="InterPro" id="IPR027417">
    <property type="entry name" value="P-loop_NTPase"/>
</dbReference>
<dbReference type="PANTHER" id="PTHR16305">
    <property type="entry name" value="TESTICULAR SOLUBLE ADENYLYL CYCLASE"/>
    <property type="match status" value="1"/>
</dbReference>
<dbReference type="GO" id="GO:0005524">
    <property type="term" value="F:ATP binding"/>
    <property type="evidence" value="ECO:0007669"/>
    <property type="project" value="UniProtKB-KW"/>
</dbReference>
<keyword evidence="2" id="KW-0067">ATP-binding</keyword>
<dbReference type="InterPro" id="IPR041664">
    <property type="entry name" value="AAA_16"/>
</dbReference>
<evidence type="ECO:0000313" key="5">
    <source>
        <dbReference type="Proteomes" id="UP000316988"/>
    </source>
</evidence>
<dbReference type="Proteomes" id="UP000316988">
    <property type="component" value="Unassembled WGS sequence"/>
</dbReference>
<dbReference type="EMBL" id="VLNT01000004">
    <property type="protein sequence ID" value="TSD64424.1"/>
    <property type="molecule type" value="Genomic_DNA"/>
</dbReference>
<dbReference type="Gene3D" id="3.40.50.300">
    <property type="entry name" value="P-loop containing nucleotide triphosphate hydrolases"/>
    <property type="match status" value="1"/>
</dbReference>
<comment type="caution">
    <text evidence="4">The sequence shown here is derived from an EMBL/GenBank/DDBJ whole genome shotgun (WGS) entry which is preliminary data.</text>
</comment>
<dbReference type="SUPFAM" id="SSF52540">
    <property type="entry name" value="P-loop containing nucleoside triphosphate hydrolases"/>
    <property type="match status" value="1"/>
</dbReference>
<dbReference type="PANTHER" id="PTHR16305:SF35">
    <property type="entry name" value="TRANSCRIPTIONAL ACTIVATOR DOMAIN"/>
    <property type="match status" value="1"/>
</dbReference>
<proteinExistence type="predicted"/>
<feature type="domain" description="Orc1-like AAA ATPase" evidence="3">
    <location>
        <begin position="6"/>
        <end position="169"/>
    </location>
</feature>
<organism evidence="4 5">
    <name type="scientific">Aeromicrobium piscarium</name>
    <dbReference type="NCBI Taxonomy" id="2590901"/>
    <lineage>
        <taxon>Bacteria</taxon>
        <taxon>Bacillati</taxon>
        <taxon>Actinomycetota</taxon>
        <taxon>Actinomycetes</taxon>
        <taxon>Propionibacteriales</taxon>
        <taxon>Nocardioidaceae</taxon>
        <taxon>Aeromicrobium</taxon>
    </lineage>
</organism>
<dbReference type="OrthoDB" id="3795727at2"/>
<keyword evidence="1" id="KW-0547">Nucleotide-binding</keyword>
<dbReference type="RefSeq" id="WP_143912864.1">
    <property type="nucleotide sequence ID" value="NZ_VLNT01000004.1"/>
</dbReference>
<protein>
    <submittedName>
        <fullName evidence="4">AAA family ATPase</fullName>
    </submittedName>
</protein>
<dbReference type="AlphaFoldDB" id="A0A554SDK1"/>
<evidence type="ECO:0000256" key="2">
    <source>
        <dbReference type="ARBA" id="ARBA00022840"/>
    </source>
</evidence>
<dbReference type="GO" id="GO:0005737">
    <property type="term" value="C:cytoplasm"/>
    <property type="evidence" value="ECO:0007669"/>
    <property type="project" value="TreeGrafter"/>
</dbReference>
<dbReference type="Pfam" id="PF13191">
    <property type="entry name" value="AAA_16"/>
    <property type="match status" value="1"/>
</dbReference>